<dbReference type="Proteomes" id="UP000002009">
    <property type="component" value="Chromosome 9"/>
</dbReference>
<dbReference type="SUPFAM" id="SSF82199">
    <property type="entry name" value="SET domain"/>
    <property type="match status" value="1"/>
</dbReference>
<proteinExistence type="predicted"/>
<dbReference type="GeneID" id="8246278"/>
<organism evidence="3 4">
    <name type="scientific">Micromonas commoda (strain RCC299 / NOUM17 / CCMP2709)</name>
    <name type="common">Picoplanktonic green alga</name>
    <dbReference type="NCBI Taxonomy" id="296587"/>
    <lineage>
        <taxon>Eukaryota</taxon>
        <taxon>Viridiplantae</taxon>
        <taxon>Chlorophyta</taxon>
        <taxon>Mamiellophyceae</taxon>
        <taxon>Mamiellales</taxon>
        <taxon>Mamiellaceae</taxon>
        <taxon>Micromonas</taxon>
    </lineage>
</organism>
<dbReference type="Gene3D" id="3.90.1410.10">
    <property type="entry name" value="set domain protein methyltransferase, domain 1"/>
    <property type="match status" value="1"/>
</dbReference>
<reference evidence="3 4" key="1">
    <citation type="journal article" date="2009" name="Science">
        <title>Green evolution and dynamic adaptations revealed by genomes of the marine picoeukaryotes Micromonas.</title>
        <authorList>
            <person name="Worden A.Z."/>
            <person name="Lee J.H."/>
            <person name="Mock T."/>
            <person name="Rouze P."/>
            <person name="Simmons M.P."/>
            <person name="Aerts A.L."/>
            <person name="Allen A.E."/>
            <person name="Cuvelier M.L."/>
            <person name="Derelle E."/>
            <person name="Everett M.V."/>
            <person name="Foulon E."/>
            <person name="Grimwood J."/>
            <person name="Gundlach H."/>
            <person name="Henrissat B."/>
            <person name="Napoli C."/>
            <person name="McDonald S.M."/>
            <person name="Parker M.S."/>
            <person name="Rombauts S."/>
            <person name="Salamov A."/>
            <person name="Von Dassow P."/>
            <person name="Badger J.H."/>
            <person name="Coutinho P.M."/>
            <person name="Demir E."/>
            <person name="Dubchak I."/>
            <person name="Gentemann C."/>
            <person name="Eikrem W."/>
            <person name="Gready J.E."/>
            <person name="John U."/>
            <person name="Lanier W."/>
            <person name="Lindquist E.A."/>
            <person name="Lucas S."/>
            <person name="Mayer K.F."/>
            <person name="Moreau H."/>
            <person name="Not F."/>
            <person name="Otillar R."/>
            <person name="Panaud O."/>
            <person name="Pangilinan J."/>
            <person name="Paulsen I."/>
            <person name="Piegu B."/>
            <person name="Poliakov A."/>
            <person name="Robbens S."/>
            <person name="Schmutz J."/>
            <person name="Toulza E."/>
            <person name="Wyss T."/>
            <person name="Zelensky A."/>
            <person name="Zhou K."/>
            <person name="Armbrust E.V."/>
            <person name="Bhattacharya D."/>
            <person name="Goodenough U.W."/>
            <person name="Van de Peer Y."/>
            <person name="Grigoriev I.V."/>
        </authorList>
    </citation>
    <scope>NUCLEOTIDE SEQUENCE [LARGE SCALE GENOMIC DNA]</scope>
    <source>
        <strain evidence="4">RCC299 / NOUM17</strain>
    </source>
</reference>
<feature type="region of interest" description="Disordered" evidence="1">
    <location>
        <begin position="17"/>
        <end position="38"/>
    </location>
</feature>
<dbReference type="InterPro" id="IPR050600">
    <property type="entry name" value="SETD3_SETD6_MTase"/>
</dbReference>
<gene>
    <name evidence="3" type="ORF">MICPUN_108948</name>
</gene>
<dbReference type="EMBL" id="CP001329">
    <property type="protein sequence ID" value="ACO65996.1"/>
    <property type="molecule type" value="Genomic_DNA"/>
</dbReference>
<name>C1ED04_MICCC</name>
<dbReference type="AlphaFoldDB" id="C1ED04"/>
<dbReference type="OMA" id="NEVCCEW"/>
<feature type="domain" description="SET" evidence="2">
    <location>
        <begin position="52"/>
        <end position="290"/>
    </location>
</feature>
<dbReference type="RefSeq" id="XP_002504738.1">
    <property type="nucleotide sequence ID" value="XM_002504692.1"/>
</dbReference>
<dbReference type="PROSITE" id="PS50280">
    <property type="entry name" value="SET"/>
    <property type="match status" value="1"/>
</dbReference>
<evidence type="ECO:0000259" key="2">
    <source>
        <dbReference type="PROSITE" id="PS50280"/>
    </source>
</evidence>
<protein>
    <recommendedName>
        <fullName evidence="2">SET domain-containing protein</fullName>
    </recommendedName>
</protein>
<dbReference type="PANTHER" id="PTHR13271">
    <property type="entry name" value="UNCHARACTERIZED PUTATIVE METHYLTRANSFERASE"/>
    <property type="match status" value="1"/>
</dbReference>
<keyword evidence="4" id="KW-1185">Reference proteome</keyword>
<evidence type="ECO:0000313" key="4">
    <source>
        <dbReference type="Proteomes" id="UP000002009"/>
    </source>
</evidence>
<dbReference type="eggNOG" id="KOG1337">
    <property type="taxonomic scope" value="Eukaryota"/>
</dbReference>
<dbReference type="KEGG" id="mis:MICPUN_108948"/>
<dbReference type="InterPro" id="IPR001214">
    <property type="entry name" value="SET_dom"/>
</dbReference>
<dbReference type="CDD" id="cd10527">
    <property type="entry name" value="SET_LSMT"/>
    <property type="match status" value="1"/>
</dbReference>
<evidence type="ECO:0000313" key="3">
    <source>
        <dbReference type="EMBL" id="ACO65996.1"/>
    </source>
</evidence>
<accession>C1ED04</accession>
<sequence length="453" mass="48901">MSATRVCFTGTCPRASPGGTRRLNRRNRQSKRGSFARASTSTTDIAEWLVANGGECSAVRAGVGSRGRGLFAARNLRAGESIVRIPLKACITDIASPNPYPGCPYSVTLAAAILTERDAGSSSRWAQYVASLPKEVVGYANCDEALVGDEDVIRAAVGGDDALVDELQTYASLVIGSHAAIVQRGWNSRDWTWAMSQVHSRTFRVDLEVPAAHGARVGNDGNRERTVRLLAPFADLLNHDSDQNEVCCEWGVEQRAVGNELGSDLSNGVDFVVKASRDIQEGSEALVSYGERSDPHFFMYYGFLPKINPFNRAPLFRTLREASRWYARLCGDPNENDEARVRTRADVVAEIDPIDGDVGGVCGIVDGAAAATAREAAALEVGENATVDDRLLRLFHVLSGEEEVAVAAARVRAAEVLSAMNEVDASRDEPSSEADALAASFRERRRALLRDVV</sequence>
<evidence type="ECO:0000256" key="1">
    <source>
        <dbReference type="SAM" id="MobiDB-lite"/>
    </source>
</evidence>
<feature type="compositionally biased region" description="Basic residues" evidence="1">
    <location>
        <begin position="22"/>
        <end position="31"/>
    </location>
</feature>
<dbReference type="GO" id="GO:0016279">
    <property type="term" value="F:protein-lysine N-methyltransferase activity"/>
    <property type="evidence" value="ECO:0007669"/>
    <property type="project" value="TreeGrafter"/>
</dbReference>
<dbReference type="InterPro" id="IPR046341">
    <property type="entry name" value="SET_dom_sf"/>
</dbReference>
<dbReference type="InParanoid" id="C1ED04"/>
<dbReference type="OrthoDB" id="341421at2759"/>
<dbReference type="Pfam" id="PF00856">
    <property type="entry name" value="SET"/>
    <property type="match status" value="1"/>
</dbReference>